<dbReference type="InterPro" id="IPR028881">
    <property type="entry name" value="PAN2_UCH_dom"/>
</dbReference>
<feature type="domain" description="Exonuclease" evidence="2">
    <location>
        <begin position="241"/>
        <end position="407"/>
    </location>
</feature>
<dbReference type="Gene3D" id="3.30.420.10">
    <property type="entry name" value="Ribonuclease H-like superfamily/Ribonuclease H"/>
    <property type="match status" value="1"/>
</dbReference>
<dbReference type="Pfam" id="PF00929">
    <property type="entry name" value="RNase_T"/>
    <property type="match status" value="1"/>
</dbReference>
<dbReference type="GO" id="GO:0000932">
    <property type="term" value="C:P-body"/>
    <property type="evidence" value="ECO:0007669"/>
    <property type="project" value="TreeGrafter"/>
</dbReference>
<dbReference type="WBParaSite" id="ASIM_0001748401-mRNA-1">
    <property type="protein sequence ID" value="ASIM_0001748401-mRNA-1"/>
    <property type="gene ID" value="ASIM_0001748401"/>
</dbReference>
<feature type="region of interest" description="Disordered" evidence="1">
    <location>
        <begin position="425"/>
        <end position="448"/>
    </location>
</feature>
<dbReference type="InterPro" id="IPR050785">
    <property type="entry name" value="PAN2-PAN3_catalytic_subunit"/>
</dbReference>
<dbReference type="GO" id="GO:0031251">
    <property type="term" value="C:PAN complex"/>
    <property type="evidence" value="ECO:0007669"/>
    <property type="project" value="TreeGrafter"/>
</dbReference>
<evidence type="ECO:0000313" key="3">
    <source>
        <dbReference type="EMBL" id="VDK58963.1"/>
    </source>
</evidence>
<name>A0A0M3K942_ANISI</name>
<dbReference type="InterPro" id="IPR012337">
    <property type="entry name" value="RNaseH-like_sf"/>
</dbReference>
<dbReference type="GO" id="GO:0004535">
    <property type="term" value="F:poly(A)-specific ribonuclease activity"/>
    <property type="evidence" value="ECO:0007669"/>
    <property type="project" value="TreeGrafter"/>
</dbReference>
<dbReference type="InterPro" id="IPR036397">
    <property type="entry name" value="RNaseH_sf"/>
</dbReference>
<reference evidence="5" key="1">
    <citation type="submission" date="2017-02" db="UniProtKB">
        <authorList>
            <consortium name="WormBaseParasite"/>
        </authorList>
    </citation>
    <scope>IDENTIFICATION</scope>
</reference>
<dbReference type="Gene3D" id="3.90.70.10">
    <property type="entry name" value="Cysteine proteinases"/>
    <property type="match status" value="1"/>
</dbReference>
<dbReference type="PANTHER" id="PTHR15728">
    <property type="entry name" value="DEADENYLATION COMPLEX CATALYTIC SUBUNIT PAN2"/>
    <property type="match status" value="1"/>
</dbReference>
<reference evidence="3 4" key="2">
    <citation type="submission" date="2018-11" db="EMBL/GenBank/DDBJ databases">
        <authorList>
            <consortium name="Pathogen Informatics"/>
        </authorList>
    </citation>
    <scope>NUCLEOTIDE SEQUENCE [LARGE SCALE GENOMIC DNA]</scope>
</reference>
<organism evidence="5">
    <name type="scientific">Anisakis simplex</name>
    <name type="common">Herring worm</name>
    <dbReference type="NCBI Taxonomy" id="6269"/>
    <lineage>
        <taxon>Eukaryota</taxon>
        <taxon>Metazoa</taxon>
        <taxon>Ecdysozoa</taxon>
        <taxon>Nematoda</taxon>
        <taxon>Chromadorea</taxon>
        <taxon>Rhabditida</taxon>
        <taxon>Spirurina</taxon>
        <taxon>Ascaridomorpha</taxon>
        <taxon>Ascaridoidea</taxon>
        <taxon>Anisakidae</taxon>
        <taxon>Anisakis</taxon>
        <taxon>Anisakis simplex complex</taxon>
    </lineage>
</organism>
<keyword evidence="4" id="KW-1185">Reference proteome</keyword>
<evidence type="ECO:0000259" key="2">
    <source>
        <dbReference type="SMART" id="SM00479"/>
    </source>
</evidence>
<gene>
    <name evidence="3" type="ORF">ASIM_LOCUS16890</name>
</gene>
<evidence type="ECO:0000313" key="5">
    <source>
        <dbReference type="WBParaSite" id="ASIM_0001748401-mRNA-1"/>
    </source>
</evidence>
<protein>
    <submittedName>
        <fullName evidence="5">PAB-dependent poly(A)-specific ribonuclease subunit PAN2 (inferred by orthology to a human protein)</fullName>
    </submittedName>
</protein>
<feature type="compositionally biased region" description="Low complexity" evidence="1">
    <location>
        <begin position="429"/>
        <end position="448"/>
    </location>
</feature>
<sequence length="448" mass="50547">MEFNVVKLKAYEKRPPPKLNSSQSSSSLERFQKTCRYGDDCKKPFCKYTHSADGKNEALSDCEDASFMSSHNNNTEDSEWSHYIPATIHIKSTDGISTVSERKQETSTCFVLRCAVFAVGDGGTEIDPTHLVTAVRVKPHDRNGTFLSPSGNKIGKERNWVVFNEFVVTRVTENEALHLDATWKIPSMLYYVQIDSDNVDVESRAPIPHSVFSTDFGSVDSSEQQQNVESISEESLPKRGDLLAIDAEFVALNKEGTRAVARVSCVREDGSCFLDDYIRTSASDTVSDYLTAWSGIEAADLDPELSTRHLIHLKGVYLKLLYLLQQGVIFVGHGLSSDFHALSIYVPSEQMRDTVRLFYMKAERMISLQFLAWYLLSESIQQTTHDSVEDARIAFRLYKKYLELEENGKLKTTINELYETGKRMDWKINDQQTQPQSDDTSNSSSATP</sequence>
<evidence type="ECO:0000256" key="1">
    <source>
        <dbReference type="SAM" id="MobiDB-lite"/>
    </source>
</evidence>
<dbReference type="InterPro" id="IPR013520">
    <property type="entry name" value="Ribonucl_H"/>
</dbReference>
<dbReference type="AlphaFoldDB" id="A0A0M3K942"/>
<dbReference type="Proteomes" id="UP000267096">
    <property type="component" value="Unassembled WGS sequence"/>
</dbReference>
<dbReference type="SUPFAM" id="SSF53098">
    <property type="entry name" value="Ribonuclease H-like"/>
    <property type="match status" value="1"/>
</dbReference>
<proteinExistence type="predicted"/>
<dbReference type="FunFam" id="3.30.420.10:FF:000175">
    <property type="entry name" value="RNA exonuclease 5"/>
    <property type="match status" value="1"/>
</dbReference>
<dbReference type="PANTHER" id="PTHR15728:SF0">
    <property type="entry name" value="PAN2-PAN3 DEADENYLATION COMPLEX CATALYTIC SUBUNIT PAN2"/>
    <property type="match status" value="1"/>
</dbReference>
<dbReference type="OrthoDB" id="16516at2759"/>
<accession>A0A0M3K942</accession>
<dbReference type="Pfam" id="PF13423">
    <property type="entry name" value="UCH_1"/>
    <property type="match status" value="1"/>
</dbReference>
<dbReference type="EMBL" id="UYRR01033521">
    <property type="protein sequence ID" value="VDK58963.1"/>
    <property type="molecule type" value="Genomic_DNA"/>
</dbReference>
<dbReference type="GO" id="GO:0003676">
    <property type="term" value="F:nucleic acid binding"/>
    <property type="evidence" value="ECO:0007669"/>
    <property type="project" value="InterPro"/>
</dbReference>
<dbReference type="SMART" id="SM00479">
    <property type="entry name" value="EXOIII"/>
    <property type="match status" value="1"/>
</dbReference>
<dbReference type="GO" id="GO:0000289">
    <property type="term" value="P:nuclear-transcribed mRNA poly(A) tail shortening"/>
    <property type="evidence" value="ECO:0007669"/>
    <property type="project" value="TreeGrafter"/>
</dbReference>
<evidence type="ECO:0000313" key="4">
    <source>
        <dbReference type="Proteomes" id="UP000267096"/>
    </source>
</evidence>